<name>A0A1F8H1Z7_9BACT</name>
<dbReference type="PANTHER" id="PTHR34819:SF3">
    <property type="entry name" value="CELL SURFACE PROTEIN"/>
    <property type="match status" value="1"/>
</dbReference>
<keyword evidence="1" id="KW-0472">Membrane</keyword>
<evidence type="ECO:0000256" key="1">
    <source>
        <dbReference type="SAM" id="Phobius"/>
    </source>
</evidence>
<dbReference type="EMBL" id="MGKT01000004">
    <property type="protein sequence ID" value="OGN31290.1"/>
    <property type="molecule type" value="Genomic_DNA"/>
</dbReference>
<keyword evidence="1" id="KW-0812">Transmembrane</keyword>
<evidence type="ECO:0008006" key="4">
    <source>
        <dbReference type="Google" id="ProtNLM"/>
    </source>
</evidence>
<comment type="caution">
    <text evidence="2">The sequence shown here is derived from an EMBL/GenBank/DDBJ whole genome shotgun (WGS) entry which is preliminary data.</text>
</comment>
<protein>
    <recommendedName>
        <fullName evidence="4">DUF11 domain-containing protein</fullName>
    </recommendedName>
</protein>
<dbReference type="PANTHER" id="PTHR34819">
    <property type="entry name" value="LARGE CYSTEINE-RICH PERIPLASMIC PROTEIN OMCB"/>
    <property type="match status" value="1"/>
</dbReference>
<dbReference type="AlphaFoldDB" id="A0A1F8H1Z7"/>
<sequence length="596" mass="63983">MEPNFQVTPIPDTTKSLITPPPKISRHVLKWLIILALALFIASAGIFWFGGPSFRESGVQMSIDGPTQIGVGDEVTYKIKYSNSTKSKLSNLRFSFSYPDESVVLKDGEVSLNTKETFAIETLEAGQSGEKEFRAFLVGNRGDIKIAKLSLIYAAGNLRTEFQKDASLATTITSIPVSLTLSVPPNQISGQPITYILDYRNETNNSISDLRFVFDYPDGFTYQSATPAGSGDGQTWNVANLNKGQGSRISINGVLNGQQGETKKLSVTLQRRINGAYIDYEKTAGSTVISSPLLGVDVVVNDSKEYTAVTGDTLNYTVKYSNTSNYTLAGVALAVKLEGAMYDIGSLDSGSGYFDGGTNTIIWNSAAISDFSSLGPNKRGQATFKIKTKPGFPSGTAGAQNSFIKATARISTANVPREISDGEVFSTASLITKISSQPTFAQLMYYNDQAFSSSGPFPPQVGKETFFTVHWQLVNPGNQVTEARISGVLPAGVNWKNITSVGAGQAEITFNKNTSEVVWNIGSLPSGVGINGTNKYDGSFQISVTPQANQKGSGILLLKNVKFSGIDSFTRQSIIIPANDLTTDDTADQVEQGIVQ</sequence>
<feature type="transmembrane region" description="Helical" evidence="1">
    <location>
        <begin position="31"/>
        <end position="51"/>
    </location>
</feature>
<keyword evidence="1" id="KW-1133">Transmembrane helix</keyword>
<reference evidence="2 3" key="1">
    <citation type="journal article" date="2016" name="Nat. Commun.">
        <title>Thousands of microbial genomes shed light on interconnected biogeochemical processes in an aquifer system.</title>
        <authorList>
            <person name="Anantharaman K."/>
            <person name="Brown C.T."/>
            <person name="Hug L.A."/>
            <person name="Sharon I."/>
            <person name="Castelle C.J."/>
            <person name="Probst A.J."/>
            <person name="Thomas B.C."/>
            <person name="Singh A."/>
            <person name="Wilkins M.J."/>
            <person name="Karaoz U."/>
            <person name="Brodie E.L."/>
            <person name="Williams K.H."/>
            <person name="Hubbard S.S."/>
            <person name="Banfield J.F."/>
        </authorList>
    </citation>
    <scope>NUCLEOTIDE SEQUENCE [LARGE SCALE GENOMIC DNA]</scope>
</reference>
<organism evidence="2 3">
    <name type="scientific">Candidatus Yanofskybacteria bacterium RIFCSPLOWO2_02_FULL_44_18</name>
    <dbReference type="NCBI Taxonomy" id="1802705"/>
    <lineage>
        <taxon>Bacteria</taxon>
        <taxon>Candidatus Yanofskyibacteriota</taxon>
    </lineage>
</organism>
<proteinExistence type="predicted"/>
<evidence type="ECO:0000313" key="3">
    <source>
        <dbReference type="Proteomes" id="UP000177111"/>
    </source>
</evidence>
<evidence type="ECO:0000313" key="2">
    <source>
        <dbReference type="EMBL" id="OGN31290.1"/>
    </source>
</evidence>
<accession>A0A1F8H1Z7</accession>
<gene>
    <name evidence="2" type="ORF">A3I96_00575</name>
</gene>
<dbReference type="InterPro" id="IPR051172">
    <property type="entry name" value="Chlamydia_OmcB"/>
</dbReference>
<dbReference type="Proteomes" id="UP000177111">
    <property type="component" value="Unassembled WGS sequence"/>
</dbReference>